<dbReference type="OrthoDB" id="9806127at2"/>
<dbReference type="PROSITE" id="PS50929">
    <property type="entry name" value="ABC_TM1F"/>
    <property type="match status" value="1"/>
</dbReference>
<feature type="transmembrane region" description="Helical" evidence="9">
    <location>
        <begin position="128"/>
        <end position="148"/>
    </location>
</feature>
<dbReference type="InterPro" id="IPR036640">
    <property type="entry name" value="ABC1_TM_sf"/>
</dbReference>
<dbReference type="GO" id="GO:0034040">
    <property type="term" value="F:ATPase-coupled lipid transmembrane transporter activity"/>
    <property type="evidence" value="ECO:0007669"/>
    <property type="project" value="TreeGrafter"/>
</dbReference>
<evidence type="ECO:0000256" key="8">
    <source>
        <dbReference type="ARBA" id="ARBA00023136"/>
    </source>
</evidence>
<keyword evidence="4 9" id="KW-0812">Transmembrane</keyword>
<dbReference type="EMBL" id="LT960612">
    <property type="protein sequence ID" value="SON53076.1"/>
    <property type="molecule type" value="Genomic_DNA"/>
</dbReference>
<gene>
    <name evidence="12" type="ORF">VTAP4600_B1465</name>
</gene>
<dbReference type="RefSeq" id="WP_102525161.1">
    <property type="nucleotide sequence ID" value="NZ_LT960612.1"/>
</dbReference>
<keyword evidence="3" id="KW-1003">Cell membrane</keyword>
<evidence type="ECO:0000313" key="12">
    <source>
        <dbReference type="EMBL" id="SON53076.1"/>
    </source>
</evidence>
<reference evidence="12 13" key="1">
    <citation type="submission" date="2017-10" db="EMBL/GenBank/DDBJ databases">
        <authorList>
            <person name="Banno H."/>
            <person name="Chua N.-H."/>
        </authorList>
    </citation>
    <scope>NUCLEOTIDE SEQUENCE [LARGE SCALE GENOMIC DNA]</scope>
    <source>
        <strain evidence="12">Vibrio tapetis CECT4600</strain>
    </source>
</reference>
<dbReference type="Pfam" id="PF00005">
    <property type="entry name" value="ABC_tran"/>
    <property type="match status" value="1"/>
</dbReference>
<dbReference type="AlphaFoldDB" id="A0A2N8ZMJ5"/>
<evidence type="ECO:0000256" key="2">
    <source>
        <dbReference type="ARBA" id="ARBA00022448"/>
    </source>
</evidence>
<name>A0A2N8ZMJ5_9VIBR</name>
<evidence type="ECO:0000259" key="11">
    <source>
        <dbReference type="PROSITE" id="PS50929"/>
    </source>
</evidence>
<dbReference type="InterPro" id="IPR003593">
    <property type="entry name" value="AAA+_ATPase"/>
</dbReference>
<sequence>MDNVRFLLQYSKASSHDFFVGIAGKMFTELLSAIVWAMIFVFLYTQDAPQLTWLLCISGAVVTLQWFSGQTAKQSFLGAYDITHHLRSQLLSDIRKQPLAQLIGKGLGERMKLVTTDLKLFEDIFSHLVADFFAAWVIPACMLVFMLWVSPTLAAVLALFVALAILVLMMAEGRLSRMAKDNHKHTTQSANQIFEFIACLPMLKSFGRSERLSAPLNQRIEQVRQSGLGLEWAGGTGVMGATLILELSLPAMIAVASTLYGYGAISLTDCLAAILATIATVRPLARLALFSTLLRLFINSARRLRELASSPQQTQKGQAPNHYDISLEKVSLTFGEQTVLNSIDLIVSEGEHVAIVGPSGSGKSSLLHLIAAFHNPTHGLIKIGGKTLEDIGTEQLYQHISYVTQEVQLFAGSLKDNLLIANNNASLAQLQEAVSNAGLNELLQRLPQGLDSEVGENGCQLSGGERQRLSLARALLHNAPIVLLDEFTSALDQVKQKEVLGTLEQLCKGKTLVTVAHRLDTVTDADTIYLLNKGKIVANGNHNELLNNNSQYQELWYAGRVA</sequence>
<feature type="transmembrane region" description="Helical" evidence="9">
    <location>
        <begin position="243"/>
        <end position="265"/>
    </location>
</feature>
<protein>
    <recommendedName>
        <fullName evidence="14">ABC transporter ATP-binding protein</fullName>
    </recommendedName>
</protein>
<dbReference type="SUPFAM" id="SSF90123">
    <property type="entry name" value="ABC transporter transmembrane region"/>
    <property type="match status" value="1"/>
</dbReference>
<dbReference type="PROSITE" id="PS00211">
    <property type="entry name" value="ABC_TRANSPORTER_1"/>
    <property type="match status" value="1"/>
</dbReference>
<evidence type="ECO:0000256" key="6">
    <source>
        <dbReference type="ARBA" id="ARBA00022840"/>
    </source>
</evidence>
<dbReference type="InterPro" id="IPR003439">
    <property type="entry name" value="ABC_transporter-like_ATP-bd"/>
</dbReference>
<organism evidence="12 13">
    <name type="scientific">Vibrio tapetis subsp. tapetis</name>
    <dbReference type="NCBI Taxonomy" id="1671868"/>
    <lineage>
        <taxon>Bacteria</taxon>
        <taxon>Pseudomonadati</taxon>
        <taxon>Pseudomonadota</taxon>
        <taxon>Gammaproteobacteria</taxon>
        <taxon>Vibrionales</taxon>
        <taxon>Vibrionaceae</taxon>
        <taxon>Vibrio</taxon>
    </lineage>
</organism>
<feature type="transmembrane region" description="Helical" evidence="9">
    <location>
        <begin position="154"/>
        <end position="171"/>
    </location>
</feature>
<dbReference type="GO" id="GO:0140359">
    <property type="term" value="F:ABC-type transporter activity"/>
    <property type="evidence" value="ECO:0007669"/>
    <property type="project" value="InterPro"/>
</dbReference>
<evidence type="ECO:0000256" key="9">
    <source>
        <dbReference type="SAM" id="Phobius"/>
    </source>
</evidence>
<dbReference type="Proteomes" id="UP000235828">
    <property type="component" value="Chromosome B"/>
</dbReference>
<dbReference type="Gene3D" id="3.40.50.300">
    <property type="entry name" value="P-loop containing nucleotide triphosphate hydrolases"/>
    <property type="match status" value="1"/>
</dbReference>
<feature type="transmembrane region" description="Helical" evidence="9">
    <location>
        <begin position="50"/>
        <end position="67"/>
    </location>
</feature>
<feature type="domain" description="ABC transmembrane type-1" evidence="11">
    <location>
        <begin position="38"/>
        <end position="296"/>
    </location>
</feature>
<keyword evidence="2" id="KW-0813">Transport</keyword>
<evidence type="ECO:0000256" key="4">
    <source>
        <dbReference type="ARBA" id="ARBA00022692"/>
    </source>
</evidence>
<keyword evidence="6" id="KW-0067">ATP-binding</keyword>
<keyword evidence="5" id="KW-0547">Nucleotide-binding</keyword>
<keyword evidence="13" id="KW-1185">Reference proteome</keyword>
<evidence type="ECO:0000256" key="3">
    <source>
        <dbReference type="ARBA" id="ARBA00022475"/>
    </source>
</evidence>
<dbReference type="FunFam" id="3.40.50.300:FF:000221">
    <property type="entry name" value="Multidrug ABC transporter ATP-binding protein"/>
    <property type="match status" value="1"/>
</dbReference>
<feature type="domain" description="ABC transporter" evidence="10">
    <location>
        <begin position="325"/>
        <end position="558"/>
    </location>
</feature>
<dbReference type="PANTHER" id="PTHR24221:SF654">
    <property type="entry name" value="ATP-BINDING CASSETTE SUB-FAMILY B MEMBER 6"/>
    <property type="match status" value="1"/>
</dbReference>
<evidence type="ECO:0000256" key="5">
    <source>
        <dbReference type="ARBA" id="ARBA00022741"/>
    </source>
</evidence>
<dbReference type="Pfam" id="PF00664">
    <property type="entry name" value="ABC_membrane"/>
    <property type="match status" value="1"/>
</dbReference>
<keyword evidence="8 9" id="KW-0472">Membrane</keyword>
<keyword evidence="7 9" id="KW-1133">Transmembrane helix</keyword>
<dbReference type="InterPro" id="IPR039421">
    <property type="entry name" value="Type_1_exporter"/>
</dbReference>
<dbReference type="KEGG" id="vta:B1465"/>
<comment type="subcellular location">
    <subcellularLocation>
        <location evidence="1">Cell membrane</location>
        <topology evidence="1">Multi-pass membrane protein</topology>
    </subcellularLocation>
</comment>
<evidence type="ECO:0008006" key="14">
    <source>
        <dbReference type="Google" id="ProtNLM"/>
    </source>
</evidence>
<dbReference type="Gene3D" id="1.20.1560.10">
    <property type="entry name" value="ABC transporter type 1, transmembrane domain"/>
    <property type="match status" value="1"/>
</dbReference>
<feature type="transmembrane region" description="Helical" evidence="9">
    <location>
        <begin position="18"/>
        <end position="44"/>
    </location>
</feature>
<dbReference type="GO" id="GO:0016887">
    <property type="term" value="F:ATP hydrolysis activity"/>
    <property type="evidence" value="ECO:0007669"/>
    <property type="project" value="InterPro"/>
</dbReference>
<dbReference type="SUPFAM" id="SSF52540">
    <property type="entry name" value="P-loop containing nucleoside triphosphate hydrolases"/>
    <property type="match status" value="1"/>
</dbReference>
<dbReference type="InterPro" id="IPR027417">
    <property type="entry name" value="P-loop_NTPase"/>
</dbReference>
<dbReference type="InterPro" id="IPR011527">
    <property type="entry name" value="ABC1_TM_dom"/>
</dbReference>
<evidence type="ECO:0000256" key="1">
    <source>
        <dbReference type="ARBA" id="ARBA00004651"/>
    </source>
</evidence>
<proteinExistence type="predicted"/>
<dbReference type="GO" id="GO:0005524">
    <property type="term" value="F:ATP binding"/>
    <property type="evidence" value="ECO:0007669"/>
    <property type="project" value="UniProtKB-KW"/>
</dbReference>
<dbReference type="SMART" id="SM00382">
    <property type="entry name" value="AAA"/>
    <property type="match status" value="1"/>
</dbReference>
<evidence type="ECO:0000256" key="7">
    <source>
        <dbReference type="ARBA" id="ARBA00022989"/>
    </source>
</evidence>
<evidence type="ECO:0000313" key="13">
    <source>
        <dbReference type="Proteomes" id="UP000235828"/>
    </source>
</evidence>
<accession>A0A2N8ZMJ5</accession>
<dbReference type="GO" id="GO:0005886">
    <property type="term" value="C:plasma membrane"/>
    <property type="evidence" value="ECO:0007669"/>
    <property type="project" value="UniProtKB-SubCell"/>
</dbReference>
<dbReference type="PROSITE" id="PS50893">
    <property type="entry name" value="ABC_TRANSPORTER_2"/>
    <property type="match status" value="1"/>
</dbReference>
<dbReference type="PANTHER" id="PTHR24221">
    <property type="entry name" value="ATP-BINDING CASSETTE SUB-FAMILY B"/>
    <property type="match status" value="1"/>
</dbReference>
<dbReference type="InterPro" id="IPR017871">
    <property type="entry name" value="ABC_transporter-like_CS"/>
</dbReference>
<evidence type="ECO:0000259" key="10">
    <source>
        <dbReference type="PROSITE" id="PS50893"/>
    </source>
</evidence>